<feature type="domain" description="SIS" evidence="2">
    <location>
        <begin position="35"/>
        <end position="178"/>
    </location>
</feature>
<dbReference type="RefSeq" id="WP_223191768.1">
    <property type="nucleotide sequence ID" value="NZ_FQZD01000026.1"/>
</dbReference>
<dbReference type="SUPFAM" id="SSF53697">
    <property type="entry name" value="SIS domain"/>
    <property type="match status" value="1"/>
</dbReference>
<keyword evidence="4" id="KW-1185">Reference proteome</keyword>
<accession>A0A1M6K7P6</accession>
<dbReference type="InterPro" id="IPR017552">
    <property type="entry name" value="PHI/rmpB"/>
</dbReference>
<dbReference type="InterPro" id="IPR046348">
    <property type="entry name" value="SIS_dom_sf"/>
</dbReference>
<dbReference type="PROSITE" id="PS51464">
    <property type="entry name" value="SIS"/>
    <property type="match status" value="1"/>
</dbReference>
<organism evidence="3 4">
    <name type="scientific">Propionispora hippei DSM 15287</name>
    <dbReference type="NCBI Taxonomy" id="1123003"/>
    <lineage>
        <taxon>Bacteria</taxon>
        <taxon>Bacillati</taxon>
        <taxon>Bacillota</taxon>
        <taxon>Negativicutes</taxon>
        <taxon>Selenomonadales</taxon>
        <taxon>Sporomusaceae</taxon>
        <taxon>Propionispora</taxon>
    </lineage>
</organism>
<dbReference type="PANTHER" id="PTHR43443:SF1">
    <property type="entry name" value="3-HEXULOSE-6-PHOSPHATE ISOMERASE"/>
    <property type="match status" value="1"/>
</dbReference>
<protein>
    <submittedName>
        <fullName evidence="3">6-phospho-3-hexuloisomerase</fullName>
    </submittedName>
</protein>
<name>A0A1M6K7P6_9FIRM</name>
<proteinExistence type="inferred from homology"/>
<dbReference type="PANTHER" id="PTHR43443">
    <property type="entry name" value="3-HEXULOSE-6-PHOSPHATE ISOMERASE"/>
    <property type="match status" value="1"/>
</dbReference>
<evidence type="ECO:0000256" key="1">
    <source>
        <dbReference type="ARBA" id="ARBA00009235"/>
    </source>
</evidence>
<dbReference type="GO" id="GO:0016853">
    <property type="term" value="F:isomerase activity"/>
    <property type="evidence" value="ECO:0007669"/>
    <property type="project" value="UniProtKB-KW"/>
</dbReference>
<keyword evidence="3" id="KW-0413">Isomerase</keyword>
<reference evidence="3 4" key="1">
    <citation type="submission" date="2016-11" db="EMBL/GenBank/DDBJ databases">
        <authorList>
            <person name="Varghese N."/>
            <person name="Submissions S."/>
        </authorList>
    </citation>
    <scope>NUCLEOTIDE SEQUENCE [LARGE SCALE GENOMIC DNA]</scope>
    <source>
        <strain evidence="3 4">DSM 15287</strain>
    </source>
</reference>
<dbReference type="GO" id="GO:1901135">
    <property type="term" value="P:carbohydrate derivative metabolic process"/>
    <property type="evidence" value="ECO:0007669"/>
    <property type="project" value="InterPro"/>
</dbReference>
<dbReference type="Proteomes" id="UP000322917">
    <property type="component" value="Unassembled WGS sequence"/>
</dbReference>
<comment type="similarity">
    <text evidence="1">Belongs to the SIS family. PHI subfamily.</text>
</comment>
<evidence type="ECO:0000259" key="2">
    <source>
        <dbReference type="PROSITE" id="PS51464"/>
    </source>
</evidence>
<gene>
    <name evidence="3" type="ORF">SAMN02745170_02781</name>
</gene>
<sequence length="191" mass="21206">MKGWVTMSYRETYQTILEECETALGKVKEDDVKQFIELLLESEKVFFIGVGRVKLAVEAFAKRLAHLGIATYIVGQITEPAMTDKDMLVVASGSGESLVPVAIARKAKQIGGKVVHLGSNPQSSLAPITDLMVRIPVQTKLYLADEIQSQQPMSSLFEQTLLLLGDTIAKMIVEKEQIELKTLWQFHANLE</sequence>
<dbReference type="NCBIfam" id="TIGR03127">
    <property type="entry name" value="RuMP_HxlB"/>
    <property type="match status" value="1"/>
</dbReference>
<dbReference type="Gene3D" id="3.40.50.10490">
    <property type="entry name" value="Glucose-6-phosphate isomerase like protein, domain 1"/>
    <property type="match status" value="1"/>
</dbReference>
<dbReference type="EMBL" id="FQZD01000026">
    <property type="protein sequence ID" value="SHJ54979.1"/>
    <property type="molecule type" value="Genomic_DNA"/>
</dbReference>
<dbReference type="GO" id="GO:0097367">
    <property type="term" value="F:carbohydrate derivative binding"/>
    <property type="evidence" value="ECO:0007669"/>
    <property type="project" value="InterPro"/>
</dbReference>
<dbReference type="AlphaFoldDB" id="A0A1M6K7P6"/>
<evidence type="ECO:0000313" key="4">
    <source>
        <dbReference type="Proteomes" id="UP000322917"/>
    </source>
</evidence>
<evidence type="ECO:0000313" key="3">
    <source>
        <dbReference type="EMBL" id="SHJ54979.1"/>
    </source>
</evidence>
<dbReference type="Pfam" id="PF01380">
    <property type="entry name" value="SIS"/>
    <property type="match status" value="1"/>
</dbReference>
<dbReference type="InterPro" id="IPR001347">
    <property type="entry name" value="SIS_dom"/>
</dbReference>